<evidence type="ECO:0000259" key="2">
    <source>
        <dbReference type="Pfam" id="PF14690"/>
    </source>
</evidence>
<evidence type="ECO:0000313" key="4">
    <source>
        <dbReference type="Proteomes" id="UP000264006"/>
    </source>
</evidence>
<dbReference type="EMBL" id="CP031165">
    <property type="protein sequence ID" value="AXV06643.1"/>
    <property type="molecule type" value="Genomic_DNA"/>
</dbReference>
<proteinExistence type="predicted"/>
<organism evidence="3 4">
    <name type="scientific">Euzebya pacifica</name>
    <dbReference type="NCBI Taxonomy" id="1608957"/>
    <lineage>
        <taxon>Bacteria</taxon>
        <taxon>Bacillati</taxon>
        <taxon>Actinomycetota</taxon>
        <taxon>Nitriliruptoria</taxon>
        <taxon>Euzebyales</taxon>
    </lineage>
</organism>
<dbReference type="Proteomes" id="UP000264006">
    <property type="component" value="Chromosome"/>
</dbReference>
<evidence type="ECO:0000313" key="3">
    <source>
        <dbReference type="EMBL" id="AXV06643.1"/>
    </source>
</evidence>
<feature type="compositionally biased region" description="Basic residues" evidence="1">
    <location>
        <begin position="74"/>
        <end position="93"/>
    </location>
</feature>
<dbReference type="Pfam" id="PF14690">
    <property type="entry name" value="Zn_ribbon_ISL3"/>
    <property type="match status" value="1"/>
</dbReference>
<dbReference type="InterPro" id="IPR029261">
    <property type="entry name" value="Transposase_Znf"/>
</dbReference>
<feature type="region of interest" description="Disordered" evidence="1">
    <location>
        <begin position="68"/>
        <end position="93"/>
    </location>
</feature>
<sequence>MLGMPGFVVLAVTEIHGEIETTVQTDPGLVGCGDCGVRAIGHGRREVVVRDVPVCGRRGRVRWSKRIWGGAPRRPARPRPGPKRTVRSRRGRR</sequence>
<accession>A0A346XWP6</accession>
<gene>
    <name evidence="3" type="ORF">DVS28_a1958</name>
</gene>
<keyword evidence="4" id="KW-1185">Reference proteome</keyword>
<name>A0A346XWP6_9ACTN</name>
<evidence type="ECO:0000256" key="1">
    <source>
        <dbReference type="SAM" id="MobiDB-lite"/>
    </source>
</evidence>
<protein>
    <submittedName>
        <fullName evidence="3">Mobile element protein</fullName>
    </submittedName>
</protein>
<feature type="domain" description="Transposase IS204/IS1001/IS1096/IS1165 zinc-finger" evidence="2">
    <location>
        <begin position="31"/>
        <end position="68"/>
    </location>
</feature>
<reference evidence="3 4" key="1">
    <citation type="submission" date="2018-09" db="EMBL/GenBank/DDBJ databases">
        <title>Complete genome sequence of Euzebya sp. DY32-46 isolated from seawater of Pacific Ocean.</title>
        <authorList>
            <person name="Xu L."/>
            <person name="Wu Y.-H."/>
            <person name="Xu X.-W."/>
        </authorList>
    </citation>
    <scope>NUCLEOTIDE SEQUENCE [LARGE SCALE GENOMIC DNA]</scope>
    <source>
        <strain evidence="3 4">DY32-46</strain>
    </source>
</reference>
<dbReference type="AlphaFoldDB" id="A0A346XWP6"/>
<dbReference type="KEGG" id="euz:DVS28_a1958"/>